<dbReference type="VEuPathDB" id="FungiDB:C5L36_0C06160"/>
<feature type="region of interest" description="Disordered" evidence="10">
    <location>
        <begin position="247"/>
        <end position="304"/>
    </location>
</feature>
<evidence type="ECO:0000256" key="6">
    <source>
        <dbReference type="ARBA" id="ARBA00038440"/>
    </source>
</evidence>
<accession>A0A2U9R5P2</accession>
<keyword evidence="5" id="KW-0658">Purine biosynthesis</keyword>
<feature type="compositionally biased region" description="Basic residues" evidence="10">
    <location>
        <begin position="286"/>
        <end position="304"/>
    </location>
</feature>
<comment type="similarity">
    <text evidence="6">Belongs to the GART family.</text>
</comment>
<dbReference type="OrthoDB" id="5575075at2759"/>
<evidence type="ECO:0000256" key="7">
    <source>
        <dbReference type="ARBA" id="ARBA00041324"/>
    </source>
</evidence>
<evidence type="ECO:0000256" key="10">
    <source>
        <dbReference type="SAM" id="MobiDB-lite"/>
    </source>
</evidence>
<keyword evidence="13" id="KW-1185">Reference proteome</keyword>
<dbReference type="KEGG" id="pkz:C5L36_0C06160"/>
<comment type="catalytic activity">
    <reaction evidence="9">
        <text>N(1)-(5-phospho-beta-D-ribosyl)glycinamide + (6R)-10-formyltetrahydrofolate = N(2)-formyl-N(1)-(5-phospho-beta-D-ribosyl)glycinamide + (6S)-5,6,7,8-tetrahydrofolate + H(+)</text>
        <dbReference type="Rhea" id="RHEA:15053"/>
        <dbReference type="ChEBI" id="CHEBI:15378"/>
        <dbReference type="ChEBI" id="CHEBI:57453"/>
        <dbReference type="ChEBI" id="CHEBI:143788"/>
        <dbReference type="ChEBI" id="CHEBI:147286"/>
        <dbReference type="ChEBI" id="CHEBI:195366"/>
        <dbReference type="EC" id="2.1.2.2"/>
    </reaction>
</comment>
<evidence type="ECO:0000313" key="12">
    <source>
        <dbReference type="EMBL" id="AWU76692.1"/>
    </source>
</evidence>
<dbReference type="GeneID" id="40384487"/>
<dbReference type="PANTHER" id="PTHR43369">
    <property type="entry name" value="PHOSPHORIBOSYLGLYCINAMIDE FORMYLTRANSFERASE"/>
    <property type="match status" value="1"/>
</dbReference>
<reference evidence="12 13" key="1">
    <citation type="submission" date="2018-06" db="EMBL/GenBank/DDBJ databases">
        <title>Population genomics shows no distinction between pathogenic Candida krusei and environmental Pichia kudriavzevii: One species, four names.</title>
        <authorList>
            <person name="Douglass A.P."/>
            <person name="Offei B."/>
            <person name="Braun-Galleani S."/>
            <person name="Coughlan A.Y."/>
            <person name="Martos A."/>
            <person name="Ortiz-Merino R.A."/>
            <person name="Byrne K.P."/>
            <person name="Wolfe K.H."/>
        </authorList>
    </citation>
    <scope>NUCLEOTIDE SEQUENCE [LARGE SCALE GENOMIC DNA]</scope>
    <source>
        <strain evidence="12 13">CBS573</strain>
    </source>
</reference>
<evidence type="ECO:0000313" key="13">
    <source>
        <dbReference type="Proteomes" id="UP000249293"/>
    </source>
</evidence>
<dbReference type="UniPathway" id="UPA00074">
    <property type="reaction ID" value="UER00126"/>
</dbReference>
<dbReference type="EMBL" id="CP028775">
    <property type="protein sequence ID" value="AWU76692.1"/>
    <property type="molecule type" value="Genomic_DNA"/>
</dbReference>
<dbReference type="CDD" id="cd08645">
    <property type="entry name" value="FMT_core_GART"/>
    <property type="match status" value="1"/>
</dbReference>
<name>A0A2U9R5P2_PICKU</name>
<evidence type="ECO:0000256" key="3">
    <source>
        <dbReference type="ARBA" id="ARBA00022076"/>
    </source>
</evidence>
<dbReference type="InterPro" id="IPR001555">
    <property type="entry name" value="GART_AS"/>
</dbReference>
<evidence type="ECO:0000256" key="2">
    <source>
        <dbReference type="ARBA" id="ARBA00012254"/>
    </source>
</evidence>
<sequence>MVNGCFDVSYSPSSRSQQYQVTRIEQTPYTMAKIVVLISGSGSNLQALIDASTKEPKKLDADIVKVISSSPDAYGLARAAHAKIPIQVHQLKEYYKGIPKDSKEERKVARDQFDSDLAQVVIAEEPDLVVCAGWMLILSMAFLEPLSQVGIPIINLHPALPGTFEGTHAIERSWEAGRKGEITKGGCMVHYVIEAVDMGEPLVVKELEVTQGESVDAWEKKIHDLEHVAIVEGAQLALEKSREEAEAKASQAAKEKEEAEKAQKAKEAKAKALADSKKAETAKKSPIAKKDKKRDKKKSFCVVC</sequence>
<dbReference type="EC" id="2.1.2.2" evidence="2"/>
<dbReference type="STRING" id="4909.A0A2U9R5P2"/>
<evidence type="ECO:0000256" key="5">
    <source>
        <dbReference type="ARBA" id="ARBA00022755"/>
    </source>
</evidence>
<evidence type="ECO:0000256" key="1">
    <source>
        <dbReference type="ARBA" id="ARBA00005054"/>
    </source>
</evidence>
<organism evidence="12 13">
    <name type="scientific">Pichia kudriavzevii</name>
    <name type="common">Yeast</name>
    <name type="synonym">Issatchenkia orientalis</name>
    <dbReference type="NCBI Taxonomy" id="4909"/>
    <lineage>
        <taxon>Eukaryota</taxon>
        <taxon>Fungi</taxon>
        <taxon>Dikarya</taxon>
        <taxon>Ascomycota</taxon>
        <taxon>Saccharomycotina</taxon>
        <taxon>Pichiomycetes</taxon>
        <taxon>Pichiales</taxon>
        <taxon>Pichiaceae</taxon>
        <taxon>Pichia</taxon>
    </lineage>
</organism>
<dbReference type="FunFam" id="3.40.50.170:FF:000009">
    <property type="entry name" value="Phosphoribosylglycinamide formyltransferase (Eurofung)"/>
    <property type="match status" value="1"/>
</dbReference>
<feature type="compositionally biased region" description="Basic and acidic residues" evidence="10">
    <location>
        <begin position="247"/>
        <end position="283"/>
    </location>
</feature>
<dbReference type="Gene3D" id="3.40.50.170">
    <property type="entry name" value="Formyl transferase, N-terminal domain"/>
    <property type="match status" value="1"/>
</dbReference>
<dbReference type="GO" id="GO:0005737">
    <property type="term" value="C:cytoplasm"/>
    <property type="evidence" value="ECO:0007669"/>
    <property type="project" value="TreeGrafter"/>
</dbReference>
<dbReference type="SUPFAM" id="SSF53328">
    <property type="entry name" value="Formyltransferase"/>
    <property type="match status" value="1"/>
</dbReference>
<dbReference type="InterPro" id="IPR036477">
    <property type="entry name" value="Formyl_transf_N_sf"/>
</dbReference>
<dbReference type="PANTHER" id="PTHR43369:SF2">
    <property type="entry name" value="PHOSPHORIBOSYLGLYCINAMIDE FORMYLTRANSFERASE"/>
    <property type="match status" value="1"/>
</dbReference>
<dbReference type="PROSITE" id="PS00373">
    <property type="entry name" value="GART"/>
    <property type="match status" value="1"/>
</dbReference>
<evidence type="ECO:0000256" key="4">
    <source>
        <dbReference type="ARBA" id="ARBA00022679"/>
    </source>
</evidence>
<dbReference type="GO" id="GO:0004644">
    <property type="term" value="F:phosphoribosylglycinamide formyltransferase activity"/>
    <property type="evidence" value="ECO:0007669"/>
    <property type="project" value="UniProtKB-EC"/>
</dbReference>
<dbReference type="GO" id="GO:0006189">
    <property type="term" value="P:'de novo' IMP biosynthetic process"/>
    <property type="evidence" value="ECO:0007669"/>
    <property type="project" value="UniProtKB-UniPathway"/>
</dbReference>
<evidence type="ECO:0000256" key="8">
    <source>
        <dbReference type="ARBA" id="ARBA00041682"/>
    </source>
</evidence>
<proteinExistence type="inferred from homology"/>
<dbReference type="NCBIfam" id="TIGR00639">
    <property type="entry name" value="PurN"/>
    <property type="match status" value="1"/>
</dbReference>
<dbReference type="AlphaFoldDB" id="A0A2U9R5P2"/>
<dbReference type="InterPro" id="IPR002376">
    <property type="entry name" value="Formyl_transf_N"/>
</dbReference>
<gene>
    <name evidence="12" type="ORF">C5L36_0C06160</name>
</gene>
<protein>
    <recommendedName>
        <fullName evidence="3">Phosphoribosylglycinamide formyltransferase</fullName>
        <ecNumber evidence="2">2.1.2.2</ecNumber>
    </recommendedName>
    <alternativeName>
        <fullName evidence="8">5'-phosphoribosylglycinamide transformylase</fullName>
    </alternativeName>
    <alternativeName>
        <fullName evidence="7">GAR transformylase</fullName>
    </alternativeName>
</protein>
<evidence type="ECO:0000259" key="11">
    <source>
        <dbReference type="Pfam" id="PF00551"/>
    </source>
</evidence>
<dbReference type="Proteomes" id="UP000249293">
    <property type="component" value="Chromosome 3"/>
</dbReference>
<feature type="domain" description="Formyl transferase N-terminal" evidence="11">
    <location>
        <begin position="33"/>
        <end position="232"/>
    </location>
</feature>
<dbReference type="InterPro" id="IPR004607">
    <property type="entry name" value="GART"/>
</dbReference>
<dbReference type="HAMAP" id="MF_01930">
    <property type="entry name" value="PurN"/>
    <property type="match status" value="1"/>
</dbReference>
<evidence type="ECO:0000256" key="9">
    <source>
        <dbReference type="ARBA" id="ARBA00047664"/>
    </source>
</evidence>
<keyword evidence="4" id="KW-0808">Transferase</keyword>
<comment type="pathway">
    <text evidence="1">Purine metabolism; IMP biosynthesis via de novo pathway; N(2)-formyl-N(1)-(5-phospho-D-ribosyl)glycinamide from N(1)-(5-phospho-D-ribosyl)glycinamide (10-formyl THF route): step 1/1.</text>
</comment>
<dbReference type="RefSeq" id="XP_029322169.1">
    <property type="nucleotide sequence ID" value="XM_029466309.1"/>
</dbReference>
<dbReference type="Pfam" id="PF00551">
    <property type="entry name" value="Formyl_trans_N"/>
    <property type="match status" value="1"/>
</dbReference>